<comment type="cofactor">
    <cofactor evidence="11">
        <name>Mg(2+)</name>
        <dbReference type="ChEBI" id="CHEBI:18420"/>
    </cofactor>
</comment>
<reference evidence="14 15" key="1">
    <citation type="submission" date="2015-07" db="EMBL/GenBank/DDBJ databases">
        <title>High-quality draft genome sequence of Oceanobacillus caeni HM6, a bacillus isolated from a human feces.</title>
        <authorList>
            <person name="Kumar J."/>
            <person name="Verma M.K."/>
            <person name="Pandey R."/>
            <person name="Bhambi M."/>
            <person name="Chauhan N."/>
        </authorList>
    </citation>
    <scope>NUCLEOTIDE SEQUENCE [LARGE SCALE GENOMIC DNA]</scope>
    <source>
        <strain evidence="14 15">HM6</strain>
    </source>
</reference>
<dbReference type="Gene3D" id="3.40.50.300">
    <property type="entry name" value="P-loop containing nucleotide triphosphate hydrolases"/>
    <property type="match status" value="1"/>
</dbReference>
<dbReference type="EC" id="2.7.4.-" evidence="11"/>
<dbReference type="EC" id="2.7.11.-" evidence="11"/>
<keyword evidence="7 11" id="KW-0067">ATP-binding</keyword>
<dbReference type="InterPro" id="IPR028979">
    <property type="entry name" value="Ser_kin/Pase_Hpr-like_N_sf"/>
</dbReference>
<evidence type="ECO:0000313" key="14">
    <source>
        <dbReference type="EMBL" id="KPH77437.1"/>
    </source>
</evidence>
<evidence type="ECO:0000256" key="8">
    <source>
        <dbReference type="ARBA" id="ARBA00023268"/>
    </source>
</evidence>
<gene>
    <name evidence="11" type="primary">hprK</name>
    <name evidence="14" type="ORF">AFL42_03430</name>
</gene>
<dbReference type="SUPFAM" id="SSF53795">
    <property type="entry name" value="PEP carboxykinase-like"/>
    <property type="match status" value="1"/>
</dbReference>
<keyword evidence="11" id="KW-0479">Metal-binding</keyword>
<comment type="function">
    <text evidence="11">Catalyzes the ATP- as well as the pyrophosphate-dependent phosphorylation of a specific serine residue in HPr, a phosphocarrier protein of the phosphoenolpyruvate-dependent sugar phosphotransferase system (PTS). HprK/P also catalyzes the pyrophosphate-producing, inorganic phosphate-dependent dephosphorylation (phosphorolysis) of seryl-phosphorylated HPr (P-Ser-HPr). The two antagonistic activities of HprK/P are regulated by several intracellular metabolites, which change their concentration in response to the absence or presence of rapidly metabolisable carbon sources (glucose, fructose, etc.) in the growth medium. Also phosphorylates/dephosphorylates the HPr-like catabolite repression protein crh on a specific serine residue. Therefore, by controlling the phosphorylation state of HPr and crh, HPrK/P is a sensor enzyme that plays a major role in the regulation of carbon metabolism and sugar transport: it mediates carbon catabolite repression (CCR), and regulates PTS-catalyzed carbohydrate uptake and inducer exclusion.</text>
</comment>
<dbReference type="Gene3D" id="3.40.1390.20">
    <property type="entry name" value="HprK N-terminal domain-like"/>
    <property type="match status" value="1"/>
</dbReference>
<evidence type="ECO:0000259" key="13">
    <source>
        <dbReference type="Pfam" id="PF07475"/>
    </source>
</evidence>
<accession>A0ABR5MM29</accession>
<feature type="domain" description="HPr kinase/phosphorylase C-terminal" evidence="13">
    <location>
        <begin position="131"/>
        <end position="300"/>
    </location>
</feature>
<comment type="miscellaneous">
    <text evidence="11">Both phosphorylation and phosphorolysis are carried out by the same active site and suggest a common mechanism for both reactions.</text>
</comment>
<dbReference type="Pfam" id="PF02603">
    <property type="entry name" value="Hpr_kinase_N"/>
    <property type="match status" value="1"/>
</dbReference>
<evidence type="ECO:0000256" key="1">
    <source>
        <dbReference type="ARBA" id="ARBA00001120"/>
    </source>
</evidence>
<dbReference type="InterPro" id="IPR011104">
    <property type="entry name" value="Hpr_kin/Pase_C"/>
</dbReference>
<keyword evidence="8 11" id="KW-0511">Multifunctional enzyme</keyword>
<dbReference type="InterPro" id="IPR027417">
    <property type="entry name" value="P-loop_NTPase"/>
</dbReference>
<evidence type="ECO:0000256" key="3">
    <source>
        <dbReference type="ARBA" id="ARBA00022527"/>
    </source>
</evidence>
<comment type="catalytic activity">
    <reaction evidence="1 11">
        <text>[HPr protein]-L-serine + ATP = [HPr protein]-O-phospho-L-serine + ADP + H(+)</text>
        <dbReference type="Rhea" id="RHEA:46600"/>
        <dbReference type="Rhea" id="RHEA-COMP:11602"/>
        <dbReference type="Rhea" id="RHEA-COMP:11603"/>
        <dbReference type="ChEBI" id="CHEBI:15378"/>
        <dbReference type="ChEBI" id="CHEBI:29999"/>
        <dbReference type="ChEBI" id="CHEBI:30616"/>
        <dbReference type="ChEBI" id="CHEBI:83421"/>
        <dbReference type="ChEBI" id="CHEBI:456216"/>
    </reaction>
</comment>
<dbReference type="PANTHER" id="PTHR30305:SF1">
    <property type="entry name" value="HPR KINASE_PHOSPHORYLASE"/>
    <property type="match status" value="1"/>
</dbReference>
<dbReference type="Pfam" id="PF07475">
    <property type="entry name" value="Hpr_kinase_C"/>
    <property type="match status" value="1"/>
</dbReference>
<keyword evidence="6 11" id="KW-0418">Kinase</keyword>
<comment type="caution">
    <text evidence="14">The sequence shown here is derived from an EMBL/GenBank/DDBJ whole genome shotgun (WGS) entry which is preliminary data.</text>
</comment>
<dbReference type="InterPro" id="IPR011126">
    <property type="entry name" value="Hpr_kin/Pase_Hpr_N"/>
</dbReference>
<keyword evidence="5 11" id="KW-0547">Nucleotide-binding</keyword>
<feature type="active site" description="Proton acceptor; for phosphorylation activity. Proton donor; for dephosphorylation activity" evidence="11">
    <location>
        <position position="179"/>
    </location>
</feature>
<keyword evidence="11" id="KW-0460">Magnesium</keyword>
<evidence type="ECO:0000256" key="9">
    <source>
        <dbReference type="ARBA" id="ARBA00023277"/>
    </source>
</evidence>
<keyword evidence="3 11" id="KW-0723">Serine/threonine-protein kinase</keyword>
<evidence type="ECO:0000256" key="11">
    <source>
        <dbReference type="HAMAP-Rule" id="MF_01249"/>
    </source>
</evidence>
<dbReference type="HAMAP" id="MF_01249">
    <property type="entry name" value="HPr_kinase"/>
    <property type="match status" value="1"/>
</dbReference>
<evidence type="ECO:0000256" key="10">
    <source>
        <dbReference type="ARBA" id="ARBA00047657"/>
    </source>
</evidence>
<proteinExistence type="inferred from homology"/>
<dbReference type="PANTHER" id="PTHR30305">
    <property type="entry name" value="PROTEIN YJDM-RELATED"/>
    <property type="match status" value="1"/>
</dbReference>
<feature type="active site" evidence="11">
    <location>
        <position position="140"/>
    </location>
</feature>
<evidence type="ECO:0000256" key="6">
    <source>
        <dbReference type="ARBA" id="ARBA00022777"/>
    </source>
</evidence>
<evidence type="ECO:0000313" key="15">
    <source>
        <dbReference type="Proteomes" id="UP000037854"/>
    </source>
</evidence>
<feature type="region of interest" description="Important for the catalytic mechanism of both phosphorylation and dephosphorylation" evidence="11">
    <location>
        <begin position="203"/>
        <end position="212"/>
    </location>
</feature>
<dbReference type="RefSeq" id="WP_047183923.1">
    <property type="nucleotide sequence ID" value="NZ_JAHHXM010000010.1"/>
</dbReference>
<name>A0ABR5MM29_9BACI</name>
<protein>
    <recommendedName>
        <fullName evidence="11">HPr kinase/phosphorylase</fullName>
        <shortName evidence="11">HPrK/P</shortName>
        <ecNumber evidence="11">2.7.11.-</ecNumber>
        <ecNumber evidence="11">2.7.4.-</ecNumber>
    </recommendedName>
    <alternativeName>
        <fullName evidence="11">HPr(Ser) kinase/phosphorylase</fullName>
    </alternativeName>
</protein>
<dbReference type="Proteomes" id="UP000037854">
    <property type="component" value="Unassembled WGS sequence"/>
</dbReference>
<dbReference type="SUPFAM" id="SSF75138">
    <property type="entry name" value="HprK N-terminal domain-like"/>
    <property type="match status" value="1"/>
</dbReference>
<keyword evidence="9 11" id="KW-0119">Carbohydrate metabolism</keyword>
<dbReference type="NCBIfam" id="TIGR00679">
    <property type="entry name" value="hpr-ser"/>
    <property type="match status" value="1"/>
</dbReference>
<feature type="region of interest" description="Important for the catalytic mechanism of dephosphorylation" evidence="11">
    <location>
        <begin position="266"/>
        <end position="271"/>
    </location>
</feature>
<dbReference type="CDD" id="cd01918">
    <property type="entry name" value="HprK_C"/>
    <property type="match status" value="1"/>
</dbReference>
<evidence type="ECO:0000256" key="2">
    <source>
        <dbReference type="ARBA" id="ARBA00006883"/>
    </source>
</evidence>
<feature type="binding site" evidence="11">
    <location>
        <position position="162"/>
    </location>
    <ligand>
        <name>Mg(2+)</name>
        <dbReference type="ChEBI" id="CHEBI:18420"/>
    </ligand>
</feature>
<dbReference type="GO" id="GO:0016301">
    <property type="term" value="F:kinase activity"/>
    <property type="evidence" value="ECO:0007669"/>
    <property type="project" value="UniProtKB-KW"/>
</dbReference>
<comment type="domain">
    <text evidence="11">The Walker A ATP-binding motif also binds Pi and PPi.</text>
</comment>
<dbReference type="InterPro" id="IPR003755">
    <property type="entry name" value="HPr(Ser)_kin/Pase"/>
</dbReference>
<feature type="domain" description="HPr(Ser) kinase/phosphorylase N-terminal" evidence="12">
    <location>
        <begin position="4"/>
        <end position="129"/>
    </location>
</feature>
<keyword evidence="4 11" id="KW-0808">Transferase</keyword>
<comment type="catalytic activity">
    <reaction evidence="10 11">
        <text>[HPr protein]-O-phospho-L-serine + phosphate + H(+) = [HPr protein]-L-serine + diphosphate</text>
        <dbReference type="Rhea" id="RHEA:46604"/>
        <dbReference type="Rhea" id="RHEA-COMP:11602"/>
        <dbReference type="Rhea" id="RHEA-COMP:11603"/>
        <dbReference type="ChEBI" id="CHEBI:15378"/>
        <dbReference type="ChEBI" id="CHEBI:29999"/>
        <dbReference type="ChEBI" id="CHEBI:33019"/>
        <dbReference type="ChEBI" id="CHEBI:43474"/>
        <dbReference type="ChEBI" id="CHEBI:83421"/>
    </reaction>
</comment>
<keyword evidence="15" id="KW-1185">Reference proteome</keyword>
<dbReference type="EMBL" id="LGTK01000007">
    <property type="protein sequence ID" value="KPH77437.1"/>
    <property type="molecule type" value="Genomic_DNA"/>
</dbReference>
<organism evidence="14 15">
    <name type="scientific">Oceanobacillus caeni</name>
    <dbReference type="NCBI Taxonomy" id="405946"/>
    <lineage>
        <taxon>Bacteria</taxon>
        <taxon>Bacillati</taxon>
        <taxon>Bacillota</taxon>
        <taxon>Bacilli</taxon>
        <taxon>Bacillales</taxon>
        <taxon>Bacillaceae</taxon>
        <taxon>Oceanobacillus</taxon>
    </lineage>
</organism>
<evidence type="ECO:0000256" key="4">
    <source>
        <dbReference type="ARBA" id="ARBA00022679"/>
    </source>
</evidence>
<feature type="binding site" evidence="11">
    <location>
        <begin position="155"/>
        <end position="162"/>
    </location>
    <ligand>
        <name>ATP</name>
        <dbReference type="ChEBI" id="CHEBI:30616"/>
    </ligand>
</feature>
<evidence type="ECO:0000256" key="5">
    <source>
        <dbReference type="ARBA" id="ARBA00022741"/>
    </source>
</evidence>
<evidence type="ECO:0000256" key="7">
    <source>
        <dbReference type="ARBA" id="ARBA00022840"/>
    </source>
</evidence>
<comment type="similarity">
    <text evidence="2 11">Belongs to the HPrK/P family.</text>
</comment>
<comment type="caution">
    <text evidence="11">Lacks conserved residue(s) required for the propagation of feature annotation.</text>
</comment>
<comment type="subunit">
    <text evidence="11">Homohexamer.</text>
</comment>
<evidence type="ECO:0000259" key="12">
    <source>
        <dbReference type="Pfam" id="PF02603"/>
    </source>
</evidence>
<feature type="active site" evidence="11">
    <location>
        <position position="161"/>
    </location>
</feature>
<sequence length="316" mass="35878">MKQITVEDLVHKFQLKVLAGENRLQNVITQSRVHRPGLEFVGHFDFFPTERVQILGRKEVTYLHKLSEEERKIRIGNIVHYHPPCFIVTSGEEGLTYLTHHCIEEGIPLLVTKQPEITSDFIPKLDAYLIKQLAEEIAIHGVCMNVSGIGVLIRGNSGVGKSETAHTLIRRGHRLVADDIIVLKKLSPQTILGTHDEKTKEFLALRSIGLMNVVRMYGRRAFQDETRITLDIHLTKWEKDALYNELEQEISYTDYMGVKIPSMEIQLQPGRDVAGLIEAAANNWYLKQQGYNAAEEFYSRIEADLEKSGTQGSSSQ</sequence>